<dbReference type="PANTHER" id="PTHR21310:SF15">
    <property type="entry name" value="AMINOGLYCOSIDE PHOSPHOTRANSFERASE DOMAIN-CONTAINING PROTEIN"/>
    <property type="match status" value="1"/>
</dbReference>
<feature type="domain" description="Aminoglycoside phosphotransferase" evidence="1">
    <location>
        <begin position="38"/>
        <end position="297"/>
    </location>
</feature>
<protein>
    <recommendedName>
        <fullName evidence="1">Aminoglycoside phosphotransferase domain-containing protein</fullName>
    </recommendedName>
</protein>
<evidence type="ECO:0000313" key="2">
    <source>
        <dbReference type="EMBL" id="KYK58108.1"/>
    </source>
</evidence>
<evidence type="ECO:0000313" key="3">
    <source>
        <dbReference type="Proteomes" id="UP000076580"/>
    </source>
</evidence>
<dbReference type="Gene3D" id="3.90.1200.10">
    <property type="match status" value="1"/>
</dbReference>
<dbReference type="Proteomes" id="UP000076580">
    <property type="component" value="Chromosome 02"/>
</dbReference>
<dbReference type="RefSeq" id="XP_040657460.1">
    <property type="nucleotide sequence ID" value="XM_040802427.1"/>
</dbReference>
<keyword evidence="3" id="KW-1185">Reference proteome</keyword>
<dbReference type="GeneID" id="63717764"/>
<comment type="caution">
    <text evidence="2">The sequence shown here is derived from an EMBL/GenBank/DDBJ whole genome shotgun (WGS) entry which is preliminary data.</text>
</comment>
<sequence>MNDLFTSLGMPPPLTVERMQVTANFHTIYMVQFDSSSSLGPFILRLSGSQIPRIKSTNEVATMKWLAENTTIPVPTIVRYDVTDENPIGREYTLLECIPGCSVDRMYSSMSEKAKRHLVEQLADMLIQLNSVEWKHVGGLSMDGDGHVVPGRLLEDTFWMGPDMEEIWPRESFDRLNPQGPFDSHADFAEAYLQCAIHGISVHPTLSWLADLVPRIRNLIALLPTLTSLCRSRLILAHKDLHHANIMALPDGTVTAILDWEFAGVVPALRWDPVRAFLHPWTDEDPAVQTKEKERMWRFFEQVLERKGVKRWWEAEKEVEDVWTVVTHCRALVDVCPRGAKGGKIAGWRAKIEKAMTHLGV</sequence>
<dbReference type="InterPro" id="IPR002575">
    <property type="entry name" value="Aminoglycoside_PTrfase"/>
</dbReference>
<reference evidence="2 3" key="1">
    <citation type="journal article" date="2016" name="Sci. Rep.">
        <title>Insights into Adaptations to a Near-Obligate Nematode Endoparasitic Lifestyle from the Finished Genome of Drechmeria coniospora.</title>
        <authorList>
            <person name="Zhang L."/>
            <person name="Zhou Z."/>
            <person name="Guo Q."/>
            <person name="Fokkens L."/>
            <person name="Miskei M."/>
            <person name="Pocsi I."/>
            <person name="Zhang W."/>
            <person name="Chen M."/>
            <person name="Wang L."/>
            <person name="Sun Y."/>
            <person name="Donzelli B.G."/>
            <person name="Gibson D.M."/>
            <person name="Nelson D.R."/>
            <person name="Luo J.G."/>
            <person name="Rep M."/>
            <person name="Liu H."/>
            <person name="Yang S."/>
            <person name="Wang J."/>
            <person name="Krasnoff S.B."/>
            <person name="Xu Y."/>
            <person name="Molnar I."/>
            <person name="Lin M."/>
        </authorList>
    </citation>
    <scope>NUCLEOTIDE SEQUENCE [LARGE SCALE GENOMIC DNA]</scope>
    <source>
        <strain evidence="2 3">ARSEF 6962</strain>
    </source>
</reference>
<dbReference type="AlphaFoldDB" id="A0A151GM06"/>
<evidence type="ECO:0000259" key="1">
    <source>
        <dbReference type="Pfam" id="PF01636"/>
    </source>
</evidence>
<dbReference type="InterPro" id="IPR051678">
    <property type="entry name" value="AGP_Transferase"/>
</dbReference>
<name>A0A151GM06_DRECN</name>
<dbReference type="OrthoDB" id="2831558at2759"/>
<organism evidence="2 3">
    <name type="scientific">Drechmeria coniospora</name>
    <name type="common">Nematophagous fungus</name>
    <name type="synonym">Meria coniospora</name>
    <dbReference type="NCBI Taxonomy" id="98403"/>
    <lineage>
        <taxon>Eukaryota</taxon>
        <taxon>Fungi</taxon>
        <taxon>Dikarya</taxon>
        <taxon>Ascomycota</taxon>
        <taxon>Pezizomycotina</taxon>
        <taxon>Sordariomycetes</taxon>
        <taxon>Hypocreomycetidae</taxon>
        <taxon>Hypocreales</taxon>
        <taxon>Ophiocordycipitaceae</taxon>
        <taxon>Drechmeria</taxon>
    </lineage>
</organism>
<dbReference type="InterPro" id="IPR011009">
    <property type="entry name" value="Kinase-like_dom_sf"/>
</dbReference>
<dbReference type="EMBL" id="LAYC01000002">
    <property type="protein sequence ID" value="KYK58108.1"/>
    <property type="molecule type" value="Genomic_DNA"/>
</dbReference>
<dbReference type="InParanoid" id="A0A151GM06"/>
<accession>A0A151GM06</accession>
<proteinExistence type="predicted"/>
<gene>
    <name evidence="2" type="ORF">DCS_05121</name>
</gene>
<dbReference type="Pfam" id="PF01636">
    <property type="entry name" value="APH"/>
    <property type="match status" value="1"/>
</dbReference>
<dbReference type="STRING" id="98403.A0A151GM06"/>
<dbReference type="SUPFAM" id="SSF56112">
    <property type="entry name" value="Protein kinase-like (PK-like)"/>
    <property type="match status" value="1"/>
</dbReference>
<dbReference type="PANTHER" id="PTHR21310">
    <property type="entry name" value="AMINOGLYCOSIDE PHOSPHOTRANSFERASE-RELATED-RELATED"/>
    <property type="match status" value="1"/>
</dbReference>